<organism evidence="1 2">
    <name type="scientific">Thanatephorus cucumeris (strain AG1-IA)</name>
    <name type="common">Rice sheath blight fungus</name>
    <name type="synonym">Rhizoctonia solani</name>
    <dbReference type="NCBI Taxonomy" id="983506"/>
    <lineage>
        <taxon>Eukaryota</taxon>
        <taxon>Fungi</taxon>
        <taxon>Dikarya</taxon>
        <taxon>Basidiomycota</taxon>
        <taxon>Agaricomycotina</taxon>
        <taxon>Agaricomycetes</taxon>
        <taxon>Cantharellales</taxon>
        <taxon>Ceratobasidiaceae</taxon>
        <taxon>Rhizoctonia</taxon>
        <taxon>Rhizoctonia solani AG-1</taxon>
    </lineage>
</organism>
<name>L8WQP6_THACA</name>
<sequence>MSCECTVQQRRGESSLKRNSSLRVFEFVNKNKVHVIGVRYRPTSDPDPLSDVIFTYIARNTRREPGCSQGITSARSSGKYPIAVYVPRVSTPTDVAPRCTVRARELSGACRAFSGPSATKIYSLKFSIYVSPPQDTKLGTTSPCGWAASRGRNGYGHCLFGSRGYSSHPSREFESRPPCAKERVDSLELLPIECNKWLKYLTEDRTIWLNFILQPTYPVSERVSQAAGTMSAQELENEVRKQFELSRRWSPKAQPDVPIRPRTSRRLAMPNNEFLTAMASMDSWVAVASDLGGVYVCAPFGENYKHGLKWIRVLSLTVQIAKLCVGVSNGCVSVMWAGCVTEDGAPSYRCGVASALAEDLLQAQSRTQGGLLLDSSDFIHSIALDLRNPASEVMGIAIGERYCAVVDAAHIFQVFMHRPQGNEAPARSEFQGPHRSSRRVSRDQLALLPSSRPIQTITLQFLPCDQLLIYSDSFIAIHKPVAPSTTVMERKYWTHLPTETFFGLLNQFRSSSITNSGHMRVPILAFSNSGEEITHYDLRVPYLEAEGSEPGSYGLTHRRSFFYLLSPALGAFSMGTVNGGCYRSVWITTGSSFQPLGIALGRRFANSYDPSMSHQAPLDRALLDLGDYGDLAMIQGRPGPLFAFHEGEGMLLGVLVVDDLIWPWDLFIISYSLGCYRNGQCFRIAHQLCSYRDKTSSDRFK</sequence>
<dbReference type="EMBL" id="AFRT01001910">
    <property type="protein sequence ID" value="ELU39107.1"/>
    <property type="molecule type" value="Genomic_DNA"/>
</dbReference>
<proteinExistence type="predicted"/>
<accession>L8WQP6</accession>
<protein>
    <submittedName>
        <fullName evidence="1">Uncharacterized protein</fullName>
    </submittedName>
</protein>
<evidence type="ECO:0000313" key="2">
    <source>
        <dbReference type="Proteomes" id="UP000011668"/>
    </source>
</evidence>
<dbReference type="AlphaFoldDB" id="L8WQP6"/>
<gene>
    <name evidence="1" type="ORF">AG1IA_06863</name>
</gene>
<dbReference type="OrthoDB" id="3211970at2759"/>
<evidence type="ECO:0000313" key="1">
    <source>
        <dbReference type="EMBL" id="ELU39107.1"/>
    </source>
</evidence>
<reference evidence="1 2" key="1">
    <citation type="journal article" date="2013" name="Nat. Commun.">
        <title>The evolution and pathogenic mechanisms of the rice sheath blight pathogen.</title>
        <authorList>
            <person name="Zheng A."/>
            <person name="Lin R."/>
            <person name="Xu L."/>
            <person name="Qin P."/>
            <person name="Tang C."/>
            <person name="Ai P."/>
            <person name="Zhang D."/>
            <person name="Liu Y."/>
            <person name="Sun Z."/>
            <person name="Feng H."/>
            <person name="Wang Y."/>
            <person name="Chen Y."/>
            <person name="Liang X."/>
            <person name="Fu R."/>
            <person name="Li Q."/>
            <person name="Zhang J."/>
            <person name="Yu X."/>
            <person name="Xie Z."/>
            <person name="Ding L."/>
            <person name="Guan P."/>
            <person name="Tang J."/>
            <person name="Liang Y."/>
            <person name="Wang S."/>
            <person name="Deng Q."/>
            <person name="Li S."/>
            <person name="Zhu J."/>
            <person name="Wang L."/>
            <person name="Liu H."/>
            <person name="Li P."/>
        </authorList>
    </citation>
    <scope>NUCLEOTIDE SEQUENCE [LARGE SCALE GENOMIC DNA]</scope>
    <source>
        <strain evidence="2">AG-1 IA</strain>
    </source>
</reference>
<comment type="caution">
    <text evidence="1">The sequence shown here is derived from an EMBL/GenBank/DDBJ whole genome shotgun (WGS) entry which is preliminary data.</text>
</comment>
<dbReference type="HOGENOM" id="CLU_393389_0_0_1"/>
<keyword evidence="2" id="KW-1185">Reference proteome</keyword>
<dbReference type="Proteomes" id="UP000011668">
    <property type="component" value="Unassembled WGS sequence"/>
</dbReference>